<feature type="domain" description="Exocyst complex subunit Exo70 C-terminal" evidence="6">
    <location>
        <begin position="278"/>
        <end position="612"/>
    </location>
</feature>
<dbReference type="Gene3D" id="1.20.1280.170">
    <property type="entry name" value="Exocyst complex component Exo70"/>
    <property type="match status" value="1"/>
</dbReference>
<dbReference type="GO" id="GO:0006887">
    <property type="term" value="P:exocytosis"/>
    <property type="evidence" value="ECO:0007669"/>
    <property type="project" value="UniProtKB-KW"/>
</dbReference>
<dbReference type="PANTHER" id="PTHR12542:SF41">
    <property type="entry name" value="EXOCYST COMPLEX COMPONENT 7"/>
    <property type="match status" value="1"/>
</dbReference>
<dbReference type="STRING" id="29170.A0A368H2B1"/>
<keyword evidence="8" id="KW-1185">Reference proteome</keyword>
<dbReference type="GO" id="GO:0005546">
    <property type="term" value="F:phosphatidylinositol-4,5-bisphosphate binding"/>
    <property type="evidence" value="ECO:0007669"/>
    <property type="project" value="InterPro"/>
</dbReference>
<dbReference type="GO" id="GO:0015031">
    <property type="term" value="P:protein transport"/>
    <property type="evidence" value="ECO:0007669"/>
    <property type="project" value="UniProtKB-KW"/>
</dbReference>
<organism evidence="7 8">
    <name type="scientific">Ancylostoma caninum</name>
    <name type="common">Dog hookworm</name>
    <dbReference type="NCBI Taxonomy" id="29170"/>
    <lineage>
        <taxon>Eukaryota</taxon>
        <taxon>Metazoa</taxon>
        <taxon>Ecdysozoa</taxon>
        <taxon>Nematoda</taxon>
        <taxon>Chromadorea</taxon>
        <taxon>Rhabditida</taxon>
        <taxon>Rhabditina</taxon>
        <taxon>Rhabditomorpha</taxon>
        <taxon>Strongyloidea</taxon>
        <taxon>Ancylostomatidae</taxon>
        <taxon>Ancylostomatinae</taxon>
        <taxon>Ancylostoma</taxon>
    </lineage>
</organism>
<evidence type="ECO:0000256" key="1">
    <source>
        <dbReference type="ARBA" id="ARBA00006756"/>
    </source>
</evidence>
<evidence type="ECO:0000256" key="3">
    <source>
        <dbReference type="ARBA" id="ARBA00022483"/>
    </source>
</evidence>
<dbReference type="InterPro" id="IPR046364">
    <property type="entry name" value="Exo70_C"/>
</dbReference>
<dbReference type="Pfam" id="PF20669">
    <property type="entry name" value="Exo70_N"/>
    <property type="match status" value="1"/>
</dbReference>
<evidence type="ECO:0000256" key="2">
    <source>
        <dbReference type="ARBA" id="ARBA00022448"/>
    </source>
</evidence>
<dbReference type="EMBL" id="JOJR01000034">
    <property type="protein sequence ID" value="RCN49400.1"/>
    <property type="molecule type" value="Genomic_DNA"/>
</dbReference>
<dbReference type="Pfam" id="PF03081">
    <property type="entry name" value="Exo70_C"/>
    <property type="match status" value="1"/>
</dbReference>
<protein>
    <recommendedName>
        <fullName evidence="4 5">Exocyst complex component 7</fullName>
    </recommendedName>
    <alternativeName>
        <fullName evidence="5">Exocyst complex component Exo70</fullName>
    </alternativeName>
</protein>
<evidence type="ECO:0000313" key="7">
    <source>
        <dbReference type="EMBL" id="RCN49400.1"/>
    </source>
</evidence>
<keyword evidence="2 5" id="KW-0813">Transport</keyword>
<keyword evidence="5" id="KW-0653">Protein transport</keyword>
<evidence type="ECO:0000259" key="6">
    <source>
        <dbReference type="Pfam" id="PF03081"/>
    </source>
</evidence>
<comment type="function">
    <text evidence="5">Component of the exocyst complex involved in the docking of exocytic vesicles with fusion sites on the plasma membrane.</text>
</comment>
<accession>A0A368H2B1</accession>
<dbReference type="Proteomes" id="UP000252519">
    <property type="component" value="Unassembled WGS sequence"/>
</dbReference>
<dbReference type="InterPro" id="IPR016159">
    <property type="entry name" value="Cullin_repeat-like_dom_sf"/>
</dbReference>
<dbReference type="PANTHER" id="PTHR12542">
    <property type="entry name" value="EXOCYST COMPLEX PROTEIN EXO70"/>
    <property type="match status" value="1"/>
</dbReference>
<dbReference type="GO" id="GO:0000145">
    <property type="term" value="C:exocyst"/>
    <property type="evidence" value="ECO:0007669"/>
    <property type="project" value="InterPro"/>
</dbReference>
<dbReference type="AlphaFoldDB" id="A0A368H2B1"/>
<gene>
    <name evidence="7" type="ORF">ANCCAN_04485</name>
</gene>
<sequence length="619" mass="70609">MGSESADVIHKKLLQEEEWLKNFKANTRKSEQLREAIESITDRFQARLVSLQENVLPMHEVNGRLQVKQKNIQRLIKTIDTTVQFYGRTNELESSIRDGNPSHDLEGYLENMECLQQAIQFFESHPNYQNQTENMKLNLENGYNVLESEYRSVVQKNTVQADSAVVIESLDDQYELMGSRAKDIKTVRDMTALTRLGVWLLERERTRFLTHYAKIRGDNMMRTISAVAQHHAALHAKMHARTGAIKNVLKKASGRGEKEKRVVDVDGGEIEGALLMAGCLLALLEVEETIMVKTIPDTARRAQVFRELVANPLGYVIRHIQRVVQESDKGAPPLLPLLRFLSAHQTRLHNLATNSMADIPFEAMMRLLRVKASSSINEFVEKLKNDGSKFVPVDGNVHPITVETVGFLVTLTVHRHTVTQQLLLMTAPHGTNSALLLPKLFARILSALGMTLKKKSEDYDDPALSNLFLLNNYNYIAKALEDDEDGLLPVINEQNTQILSFYHAEIEQYINHYMRSWHPCIATLQGVQRVMDDKSMIKNMLTNFTREFDQTVMQQRDYCIADLKLRALVCEHVKKALVPIYVSLLQRVESCGEQFFSKQLKYTKESLEANIDRLFDASS</sequence>
<keyword evidence="3 5" id="KW-0268">Exocytosis</keyword>
<reference evidence="7 8" key="1">
    <citation type="submission" date="2014-10" db="EMBL/GenBank/DDBJ databases">
        <title>Draft genome of the hookworm Ancylostoma caninum.</title>
        <authorList>
            <person name="Mitreva M."/>
        </authorList>
    </citation>
    <scope>NUCLEOTIDE SEQUENCE [LARGE SCALE GENOMIC DNA]</scope>
    <source>
        <strain evidence="7 8">Baltimore</strain>
    </source>
</reference>
<dbReference type="SUPFAM" id="SSF74788">
    <property type="entry name" value="Cullin repeat-like"/>
    <property type="match status" value="1"/>
</dbReference>
<dbReference type="OrthoDB" id="1922221at2759"/>
<dbReference type="InterPro" id="IPR004140">
    <property type="entry name" value="Exo70"/>
</dbReference>
<evidence type="ECO:0000313" key="8">
    <source>
        <dbReference type="Proteomes" id="UP000252519"/>
    </source>
</evidence>
<comment type="similarity">
    <text evidence="1 5">Belongs to the EXO70 family.</text>
</comment>
<comment type="caution">
    <text evidence="7">The sequence shown here is derived from an EMBL/GenBank/DDBJ whole genome shotgun (WGS) entry which is preliminary data.</text>
</comment>
<proteinExistence type="inferred from homology"/>
<evidence type="ECO:0000256" key="5">
    <source>
        <dbReference type="RuleBase" id="RU365026"/>
    </source>
</evidence>
<name>A0A368H2B1_ANCCA</name>
<evidence type="ECO:0000256" key="4">
    <source>
        <dbReference type="ARBA" id="ARBA00026169"/>
    </source>
</evidence>